<evidence type="ECO:0000256" key="1">
    <source>
        <dbReference type="SAM" id="MobiDB-lite"/>
    </source>
</evidence>
<feature type="region of interest" description="Disordered" evidence="1">
    <location>
        <begin position="40"/>
        <end position="70"/>
    </location>
</feature>
<dbReference type="AlphaFoldDB" id="A0A6A4SGJ3"/>
<comment type="caution">
    <text evidence="2">The sequence shown here is derived from an EMBL/GenBank/DDBJ whole genome shotgun (WGS) entry which is preliminary data.</text>
</comment>
<gene>
    <name evidence="2" type="ORF">F2P81_016785</name>
</gene>
<organism evidence="2 3">
    <name type="scientific">Scophthalmus maximus</name>
    <name type="common">Turbot</name>
    <name type="synonym">Psetta maxima</name>
    <dbReference type="NCBI Taxonomy" id="52904"/>
    <lineage>
        <taxon>Eukaryota</taxon>
        <taxon>Metazoa</taxon>
        <taxon>Chordata</taxon>
        <taxon>Craniata</taxon>
        <taxon>Vertebrata</taxon>
        <taxon>Euteleostomi</taxon>
        <taxon>Actinopterygii</taxon>
        <taxon>Neopterygii</taxon>
        <taxon>Teleostei</taxon>
        <taxon>Neoteleostei</taxon>
        <taxon>Acanthomorphata</taxon>
        <taxon>Carangaria</taxon>
        <taxon>Pleuronectiformes</taxon>
        <taxon>Pleuronectoidei</taxon>
        <taxon>Scophthalmidae</taxon>
        <taxon>Scophthalmus</taxon>
    </lineage>
</organism>
<reference evidence="2 3" key="1">
    <citation type="submission" date="2019-06" db="EMBL/GenBank/DDBJ databases">
        <title>Draft genomes of female and male turbot (Scophthalmus maximus).</title>
        <authorList>
            <person name="Xu H."/>
            <person name="Xu X.-W."/>
            <person name="Shao C."/>
            <person name="Chen S."/>
        </authorList>
    </citation>
    <scope>NUCLEOTIDE SEQUENCE [LARGE SCALE GENOMIC DNA]</scope>
    <source>
        <strain evidence="2">Ysfricsl-2016a</strain>
        <tissue evidence="2">Blood</tissue>
    </source>
</reference>
<accession>A0A6A4SGJ3</accession>
<name>A0A6A4SGJ3_SCOMX</name>
<protein>
    <submittedName>
        <fullName evidence="2">Uncharacterized protein</fullName>
    </submittedName>
</protein>
<evidence type="ECO:0000313" key="2">
    <source>
        <dbReference type="EMBL" id="KAF0030054.1"/>
    </source>
</evidence>
<proteinExistence type="predicted"/>
<evidence type="ECO:0000313" key="3">
    <source>
        <dbReference type="Proteomes" id="UP000438429"/>
    </source>
</evidence>
<sequence>MKSSNDGERPSDIVGLQPVSLWNGCWPRYNLRHHLLTHKKAASGGNDGNKQHERGVEHGGGEKHIDSPPELASFGERWSVAKMLSSLALRLGQQKKVSGIGENGRESAAVNDTTTISALNGF</sequence>
<dbReference type="Proteomes" id="UP000438429">
    <property type="component" value="Unassembled WGS sequence"/>
</dbReference>
<feature type="compositionally biased region" description="Basic and acidic residues" evidence="1">
    <location>
        <begin position="49"/>
        <end position="67"/>
    </location>
</feature>
<dbReference type="EMBL" id="VEVO01000015">
    <property type="protein sequence ID" value="KAF0030054.1"/>
    <property type="molecule type" value="Genomic_DNA"/>
</dbReference>